<reference evidence="2 3" key="1">
    <citation type="submission" date="2024-05" db="EMBL/GenBank/DDBJ databases">
        <title>Culex pipiens pipiens assembly and annotation.</title>
        <authorList>
            <person name="Alout H."/>
            <person name="Durand T."/>
        </authorList>
    </citation>
    <scope>NUCLEOTIDE SEQUENCE [LARGE SCALE GENOMIC DNA]</scope>
    <source>
        <strain evidence="2">HA-2024</strain>
        <tissue evidence="2">Whole body</tissue>
    </source>
</reference>
<proteinExistence type="predicted"/>
<sequence>MERPNNNPEHLRSFVCGPATGTHRPRKLKTMNLIALKRGKCAEKSGARHHRFIRIQRLLQAVQDRFQDKHLDQR</sequence>
<feature type="region of interest" description="Disordered" evidence="1">
    <location>
        <begin position="1"/>
        <end position="24"/>
    </location>
</feature>
<evidence type="ECO:0000313" key="2">
    <source>
        <dbReference type="EMBL" id="KAL1375939.1"/>
    </source>
</evidence>
<protein>
    <submittedName>
        <fullName evidence="2">Uncharacterized protein</fullName>
    </submittedName>
</protein>
<gene>
    <name evidence="2" type="ORF">pipiens_017185</name>
</gene>
<organism evidence="2 3">
    <name type="scientific">Culex pipiens pipiens</name>
    <name type="common">Northern house mosquito</name>
    <dbReference type="NCBI Taxonomy" id="38569"/>
    <lineage>
        <taxon>Eukaryota</taxon>
        <taxon>Metazoa</taxon>
        <taxon>Ecdysozoa</taxon>
        <taxon>Arthropoda</taxon>
        <taxon>Hexapoda</taxon>
        <taxon>Insecta</taxon>
        <taxon>Pterygota</taxon>
        <taxon>Neoptera</taxon>
        <taxon>Endopterygota</taxon>
        <taxon>Diptera</taxon>
        <taxon>Nematocera</taxon>
        <taxon>Culicoidea</taxon>
        <taxon>Culicidae</taxon>
        <taxon>Culicinae</taxon>
        <taxon>Culicini</taxon>
        <taxon>Culex</taxon>
        <taxon>Culex</taxon>
    </lineage>
</organism>
<comment type="caution">
    <text evidence="2">The sequence shown here is derived from an EMBL/GenBank/DDBJ whole genome shotgun (WGS) entry which is preliminary data.</text>
</comment>
<name>A0ABD1CIY1_CULPP</name>
<accession>A0ABD1CIY1</accession>
<dbReference type="Proteomes" id="UP001562425">
    <property type="component" value="Unassembled WGS sequence"/>
</dbReference>
<evidence type="ECO:0000256" key="1">
    <source>
        <dbReference type="SAM" id="MobiDB-lite"/>
    </source>
</evidence>
<dbReference type="AlphaFoldDB" id="A0ABD1CIY1"/>
<dbReference type="EMBL" id="JBEHCU010012053">
    <property type="protein sequence ID" value="KAL1375939.1"/>
    <property type="molecule type" value="Genomic_DNA"/>
</dbReference>
<keyword evidence="3" id="KW-1185">Reference proteome</keyword>
<evidence type="ECO:0000313" key="3">
    <source>
        <dbReference type="Proteomes" id="UP001562425"/>
    </source>
</evidence>